<proteinExistence type="predicted"/>
<dbReference type="EMBL" id="SRLO01001655">
    <property type="protein sequence ID" value="TNN36150.1"/>
    <property type="molecule type" value="Genomic_DNA"/>
</dbReference>
<evidence type="ECO:0000313" key="2">
    <source>
        <dbReference type="Proteomes" id="UP000314294"/>
    </source>
</evidence>
<comment type="caution">
    <text evidence="1">The sequence shown here is derived from an EMBL/GenBank/DDBJ whole genome shotgun (WGS) entry which is preliminary data.</text>
</comment>
<name>A0A4Z2F5N7_9TELE</name>
<dbReference type="AlphaFoldDB" id="A0A4Z2F5N7"/>
<accession>A0A4Z2F5N7</accession>
<sequence>MSPAVLTVEKSSAPLRSAVRPQPGALSKKCSWLEEVGETGRGKGMKTSKERLKRARWISEIHYKGSGDLSVTEDVTGEGLKTVKYIEVIEAKKYTI</sequence>
<protein>
    <submittedName>
        <fullName evidence="1">Uncharacterized protein</fullName>
    </submittedName>
</protein>
<organism evidence="1 2">
    <name type="scientific">Liparis tanakae</name>
    <name type="common">Tanaka's snailfish</name>
    <dbReference type="NCBI Taxonomy" id="230148"/>
    <lineage>
        <taxon>Eukaryota</taxon>
        <taxon>Metazoa</taxon>
        <taxon>Chordata</taxon>
        <taxon>Craniata</taxon>
        <taxon>Vertebrata</taxon>
        <taxon>Euteleostomi</taxon>
        <taxon>Actinopterygii</taxon>
        <taxon>Neopterygii</taxon>
        <taxon>Teleostei</taxon>
        <taxon>Neoteleostei</taxon>
        <taxon>Acanthomorphata</taxon>
        <taxon>Eupercaria</taxon>
        <taxon>Perciformes</taxon>
        <taxon>Cottioidei</taxon>
        <taxon>Cottales</taxon>
        <taxon>Liparidae</taxon>
        <taxon>Liparis</taxon>
    </lineage>
</organism>
<gene>
    <name evidence="1" type="ORF">EYF80_053692</name>
</gene>
<keyword evidence="2" id="KW-1185">Reference proteome</keyword>
<dbReference type="Proteomes" id="UP000314294">
    <property type="component" value="Unassembled WGS sequence"/>
</dbReference>
<evidence type="ECO:0000313" key="1">
    <source>
        <dbReference type="EMBL" id="TNN36150.1"/>
    </source>
</evidence>
<reference evidence="1 2" key="1">
    <citation type="submission" date="2019-03" db="EMBL/GenBank/DDBJ databases">
        <title>First draft genome of Liparis tanakae, snailfish: a comprehensive survey of snailfish specific genes.</title>
        <authorList>
            <person name="Kim W."/>
            <person name="Song I."/>
            <person name="Jeong J.-H."/>
            <person name="Kim D."/>
            <person name="Kim S."/>
            <person name="Ryu S."/>
            <person name="Song J.Y."/>
            <person name="Lee S.K."/>
        </authorList>
    </citation>
    <scope>NUCLEOTIDE SEQUENCE [LARGE SCALE GENOMIC DNA]</scope>
    <source>
        <tissue evidence="1">Muscle</tissue>
    </source>
</reference>